<evidence type="ECO:0000256" key="4">
    <source>
        <dbReference type="ARBA" id="ARBA00022600"/>
    </source>
</evidence>
<dbReference type="EMBL" id="MFNF01000040">
    <property type="protein sequence ID" value="OGH01078.1"/>
    <property type="molecule type" value="Genomic_DNA"/>
</dbReference>
<gene>
    <name evidence="12" type="ORF">A2557_00440</name>
</gene>
<evidence type="ECO:0000256" key="5">
    <source>
        <dbReference type="ARBA" id="ARBA00022676"/>
    </source>
</evidence>
<dbReference type="PANTHER" id="PTHR11468:SF3">
    <property type="entry name" value="GLYCOGEN PHOSPHORYLASE, LIVER FORM"/>
    <property type="match status" value="1"/>
</dbReference>
<accession>A0A1F6GSM4</accession>
<comment type="catalytic activity">
    <reaction evidence="1 11">
        <text>[(1-&gt;4)-alpha-D-glucosyl](n) + phosphate = [(1-&gt;4)-alpha-D-glucosyl](n-1) + alpha-D-glucose 1-phosphate</text>
        <dbReference type="Rhea" id="RHEA:41732"/>
        <dbReference type="Rhea" id="RHEA-COMP:9584"/>
        <dbReference type="Rhea" id="RHEA-COMP:9586"/>
        <dbReference type="ChEBI" id="CHEBI:15444"/>
        <dbReference type="ChEBI" id="CHEBI:43474"/>
        <dbReference type="ChEBI" id="CHEBI:58601"/>
        <dbReference type="EC" id="2.4.1.1"/>
    </reaction>
</comment>
<dbReference type="CDD" id="cd04300">
    <property type="entry name" value="GT35_Glycogen_Phosphorylase"/>
    <property type="match status" value="1"/>
</dbReference>
<dbReference type="NCBIfam" id="TIGR02093">
    <property type="entry name" value="P_ylase"/>
    <property type="match status" value="1"/>
</dbReference>
<keyword evidence="5 11" id="KW-0328">Glycosyltransferase</keyword>
<keyword evidence="7 10" id="KW-0663">Pyridoxal phosphate</keyword>
<dbReference type="PROSITE" id="PS00102">
    <property type="entry name" value="PHOSPHORYLASE"/>
    <property type="match status" value="1"/>
</dbReference>
<dbReference type="InterPro" id="IPR000811">
    <property type="entry name" value="Glyco_trans_35"/>
</dbReference>
<dbReference type="SUPFAM" id="SSF53756">
    <property type="entry name" value="UDP-Glycosyltransferase/glycogen phosphorylase"/>
    <property type="match status" value="1"/>
</dbReference>
<keyword evidence="4" id="KW-0321">Glycogen metabolism</keyword>
<evidence type="ECO:0000313" key="12">
    <source>
        <dbReference type="EMBL" id="OGH01078.1"/>
    </source>
</evidence>
<dbReference type="GO" id="GO:0008184">
    <property type="term" value="F:glycogen phosphorylase activity"/>
    <property type="evidence" value="ECO:0007669"/>
    <property type="project" value="InterPro"/>
</dbReference>
<evidence type="ECO:0000256" key="2">
    <source>
        <dbReference type="ARBA" id="ARBA00001933"/>
    </source>
</evidence>
<keyword evidence="8 11" id="KW-0119">Carbohydrate metabolism</keyword>
<dbReference type="PIRSF" id="PIRSF000460">
    <property type="entry name" value="Pprylas_GlgP"/>
    <property type="match status" value="1"/>
</dbReference>
<evidence type="ECO:0000256" key="9">
    <source>
        <dbReference type="ARBA" id="ARBA00025174"/>
    </source>
</evidence>
<reference evidence="12 13" key="1">
    <citation type="journal article" date="2016" name="Nat. Commun.">
        <title>Thousands of microbial genomes shed light on interconnected biogeochemical processes in an aquifer system.</title>
        <authorList>
            <person name="Anantharaman K."/>
            <person name="Brown C.T."/>
            <person name="Hug L.A."/>
            <person name="Sharon I."/>
            <person name="Castelle C.J."/>
            <person name="Probst A.J."/>
            <person name="Thomas B.C."/>
            <person name="Singh A."/>
            <person name="Wilkins M.J."/>
            <person name="Karaoz U."/>
            <person name="Brodie E.L."/>
            <person name="Williams K.H."/>
            <person name="Hubbard S.S."/>
            <person name="Banfield J.F."/>
        </authorList>
    </citation>
    <scope>NUCLEOTIDE SEQUENCE [LARGE SCALE GENOMIC DNA]</scope>
</reference>
<sequence length="818" mass="93737">MPGSPEFREVVERFKRRFERRMNRTLGRDLNSASKRDRFMALAYTIRDEMIDKWIKTQSHYYESNPKRVYYLSLEFLMGRTMGNALLNLGLTEAVRHALSEMEMDLDILEELEKDAGLGNGGLGRLAACFLDSMATMELPAYGYGIRYEYGMFNQTIEGLQQREHPDNWLHDGNAWEIARPEDSYEVHFGGRITGFRNAVDQHRDIWEEGERVNAVAYDMPIPGYETKTVNTLKLWSAYSTESFNLQTFNEGNYIDAIVDKHQSEVISKVLYPNDKSYQGKELRLKQQYFMVSASLQDIIRRLEKCGDTIHNMPNKVAIQLNDTHPSIAIPELMRLLLDKYGCGWDEAWEITTNTFAYTNHTVLPEALETWPAPLVAQILPRHIQIIYEINQRFLDQVAAYFPGDFARRARMSIIGEGEPQVVRMAHLAIVGAYSVNGVAELHTKLLTTGIFKDFFDLYPGKFNNKTNGITPRRWLKHCNPLLSELITSRIGEGWVKNLYEMTKLEPLAEDPTFQSDWRKVKRKNKAALANLIHGICNVQVETDSIFDVQVKRVHEYKRQLLNILHVITLYNRIKDGQTEGFTPRTVIFGGKAAPGYQRAKEIIHLINAVGNLVNRDRRVGRLMRVVYLPNYGVSLAERIFPGSDLSEQISTAGMEASGTGNMKFALNGALTLGTLDGANIEIMEEVRDENIFICGMTEEEIRALRAQGYDPKKYLEQDWELKRCLEQIRDGYFSPNKPDQFLGIYNALVNEGDQFMILADFRSYVDTQAKVGEVYKDQATWTKMSILNVARIGKFSSDRVIDQYAKEIWGVEASKVL</sequence>
<dbReference type="GO" id="GO:0005980">
    <property type="term" value="P:glycogen catabolic process"/>
    <property type="evidence" value="ECO:0007669"/>
    <property type="project" value="TreeGrafter"/>
</dbReference>
<comment type="cofactor">
    <cofactor evidence="2 11">
        <name>pyridoxal 5'-phosphate</name>
        <dbReference type="ChEBI" id="CHEBI:597326"/>
    </cofactor>
</comment>
<evidence type="ECO:0000256" key="3">
    <source>
        <dbReference type="ARBA" id="ARBA00006047"/>
    </source>
</evidence>
<evidence type="ECO:0000256" key="1">
    <source>
        <dbReference type="ARBA" id="ARBA00001275"/>
    </source>
</evidence>
<evidence type="ECO:0000256" key="10">
    <source>
        <dbReference type="PIRSR" id="PIRSR000460-1"/>
    </source>
</evidence>
<comment type="function">
    <text evidence="11">Allosteric enzyme that catalyzes the rate-limiting step in glycogen catabolism, the phosphorolytic cleavage of glycogen to produce glucose-1-phosphate, and plays a central role in maintaining cellular and organismal glucose homeostasis.</text>
</comment>
<dbReference type="InterPro" id="IPR011833">
    <property type="entry name" value="Glycg_phsphrylas"/>
</dbReference>
<dbReference type="AlphaFoldDB" id="A0A1F6GSM4"/>
<protein>
    <recommendedName>
        <fullName evidence="11">Alpha-1,4 glucan phosphorylase</fullName>
        <ecNumber evidence="11">2.4.1.1</ecNumber>
    </recommendedName>
</protein>
<evidence type="ECO:0000256" key="11">
    <source>
        <dbReference type="RuleBase" id="RU000587"/>
    </source>
</evidence>
<dbReference type="GO" id="GO:0005737">
    <property type="term" value="C:cytoplasm"/>
    <property type="evidence" value="ECO:0007669"/>
    <property type="project" value="TreeGrafter"/>
</dbReference>
<evidence type="ECO:0000313" key="13">
    <source>
        <dbReference type="Proteomes" id="UP000177583"/>
    </source>
</evidence>
<feature type="modified residue" description="N6-(pyridoxal phosphate)lysine" evidence="10">
    <location>
        <position position="664"/>
    </location>
</feature>
<dbReference type="Pfam" id="PF00343">
    <property type="entry name" value="Phosphorylase"/>
    <property type="match status" value="1"/>
</dbReference>
<comment type="similarity">
    <text evidence="3 11">Belongs to the glycogen phosphorylase family.</text>
</comment>
<evidence type="ECO:0000256" key="7">
    <source>
        <dbReference type="ARBA" id="ARBA00022898"/>
    </source>
</evidence>
<organism evidence="12 13">
    <name type="scientific">Candidatus Lambdaproteobacteria bacterium RIFOXYD2_FULL_56_26</name>
    <dbReference type="NCBI Taxonomy" id="1817773"/>
    <lineage>
        <taxon>Bacteria</taxon>
        <taxon>Pseudomonadati</taxon>
        <taxon>Pseudomonadota</taxon>
        <taxon>Candidatus Lambdaproteobacteria</taxon>
    </lineage>
</organism>
<dbReference type="EC" id="2.4.1.1" evidence="11"/>
<dbReference type="FunFam" id="3.40.50.2000:FF:000002">
    <property type="entry name" value="Alpha-1,4 glucan phosphorylase"/>
    <property type="match status" value="1"/>
</dbReference>
<dbReference type="InterPro" id="IPR035090">
    <property type="entry name" value="Pyridoxal_P_attach_site"/>
</dbReference>
<dbReference type="Proteomes" id="UP000177583">
    <property type="component" value="Unassembled WGS sequence"/>
</dbReference>
<keyword evidence="6 11" id="KW-0808">Transferase</keyword>
<dbReference type="GO" id="GO:0030170">
    <property type="term" value="F:pyridoxal phosphate binding"/>
    <property type="evidence" value="ECO:0007669"/>
    <property type="project" value="InterPro"/>
</dbReference>
<comment type="caution">
    <text evidence="12">The sequence shown here is derived from an EMBL/GenBank/DDBJ whole genome shotgun (WGS) entry which is preliminary data.</text>
</comment>
<dbReference type="FunFam" id="3.40.50.2000:FF:000005">
    <property type="entry name" value="Alpha-1,4 glucan phosphorylase"/>
    <property type="match status" value="1"/>
</dbReference>
<dbReference type="PANTHER" id="PTHR11468">
    <property type="entry name" value="GLYCOGEN PHOSPHORYLASE"/>
    <property type="match status" value="1"/>
</dbReference>
<proteinExistence type="inferred from homology"/>
<evidence type="ECO:0000256" key="6">
    <source>
        <dbReference type="ARBA" id="ARBA00022679"/>
    </source>
</evidence>
<dbReference type="Gene3D" id="3.40.50.2000">
    <property type="entry name" value="Glycogen Phosphorylase B"/>
    <property type="match status" value="2"/>
</dbReference>
<name>A0A1F6GSM4_9PROT</name>
<evidence type="ECO:0000256" key="8">
    <source>
        <dbReference type="ARBA" id="ARBA00023277"/>
    </source>
</evidence>
<comment type="function">
    <text evidence="9">Phosphorylase is an important allosteric enzyme in carbohydrate metabolism. Enzymes from different sources differ in their regulatory mechanisms and in their natural substrates. However, all known phosphorylases share catalytic and structural properties.</text>
</comment>